<dbReference type="FunFam" id="3.20.20.10:FF:000007">
    <property type="entry name" value="Pyridoxal phosphate homeostasis protein"/>
    <property type="match status" value="1"/>
</dbReference>
<sequence>MAMDTLVCNLQERKQMLRMMADTEVAKALLSVIERVNVATKARSPEIAALCRQPRLVAVSKTKPKDMIIEAYSAGQRHFGENYVQELVEKGHDEEIIEKCPEIKWHMIGHLQSNKVNKVIGIPNLDCVETVDTAKLATTLNNAVQKRGLDKKLKVFVQVNTSGEERKKSGVHPDNVNELVGHVTKNCPHLTLLGLMTIGAFDHDLSQGPNPDFQTLLKTRAAVCETQCIEPQDVELSMGMSNDFEHAILIGSTNVRVGSTIFGARNYKK</sequence>
<dbReference type="PANTHER" id="PTHR10146">
    <property type="entry name" value="PROLINE SYNTHETASE CO-TRANSCRIBED BACTERIAL HOMOLOG PROTEIN"/>
    <property type="match status" value="1"/>
</dbReference>
<organism evidence="6 7">
    <name type="scientific">Penaeus vannamei</name>
    <name type="common">Whiteleg shrimp</name>
    <name type="synonym">Litopenaeus vannamei</name>
    <dbReference type="NCBI Taxonomy" id="6689"/>
    <lineage>
        <taxon>Eukaryota</taxon>
        <taxon>Metazoa</taxon>
        <taxon>Ecdysozoa</taxon>
        <taxon>Arthropoda</taxon>
        <taxon>Crustacea</taxon>
        <taxon>Multicrustacea</taxon>
        <taxon>Malacostraca</taxon>
        <taxon>Eumalacostraca</taxon>
        <taxon>Eucarida</taxon>
        <taxon>Decapoda</taxon>
        <taxon>Dendrobranchiata</taxon>
        <taxon>Penaeoidea</taxon>
        <taxon>Penaeidae</taxon>
        <taxon>Penaeus</taxon>
    </lineage>
</organism>
<dbReference type="Pfam" id="PF01168">
    <property type="entry name" value="Ala_racemase_N"/>
    <property type="match status" value="1"/>
</dbReference>
<dbReference type="OrthoDB" id="10264196at2759"/>
<accession>A0A3R7PG24</accession>
<evidence type="ECO:0000256" key="4">
    <source>
        <dbReference type="RuleBase" id="RU004514"/>
    </source>
</evidence>
<dbReference type="NCBIfam" id="TIGR00044">
    <property type="entry name" value="YggS family pyridoxal phosphate-dependent enzyme"/>
    <property type="match status" value="1"/>
</dbReference>
<dbReference type="PANTHER" id="PTHR10146:SF14">
    <property type="entry name" value="PYRIDOXAL PHOSPHATE HOMEOSTASIS PROTEIN"/>
    <property type="match status" value="1"/>
</dbReference>
<dbReference type="SUPFAM" id="SSF51419">
    <property type="entry name" value="PLP-binding barrel"/>
    <property type="match status" value="1"/>
</dbReference>
<keyword evidence="7" id="KW-1185">Reference proteome</keyword>
<dbReference type="InterPro" id="IPR029066">
    <property type="entry name" value="PLP-binding_barrel"/>
</dbReference>
<comment type="similarity">
    <text evidence="2 4">Belongs to the pyridoxal phosphate-binding protein YggS/PROSC family.</text>
</comment>
<evidence type="ECO:0000256" key="3">
    <source>
        <dbReference type="PIRSR" id="PIRSR004848-1"/>
    </source>
</evidence>
<comment type="caution">
    <text evidence="6">The sequence shown here is derived from an EMBL/GenBank/DDBJ whole genome shotgun (WGS) entry which is preliminary data.</text>
</comment>
<evidence type="ECO:0000259" key="5">
    <source>
        <dbReference type="Pfam" id="PF01168"/>
    </source>
</evidence>
<proteinExistence type="inferred from homology"/>
<dbReference type="HAMAP" id="MF_02087">
    <property type="entry name" value="PLP_homeostasis"/>
    <property type="match status" value="1"/>
</dbReference>
<protein>
    <recommendedName>
        <fullName evidence="2">Pyridoxal phosphate homeostasis protein</fullName>
        <shortName evidence="2">PLP homeostasis protein</shortName>
    </recommendedName>
</protein>
<reference evidence="6 7" key="2">
    <citation type="submission" date="2019-01" db="EMBL/GenBank/DDBJ databases">
        <title>The decoding of complex shrimp genome reveals the adaptation for benthos swimmer, frequently molting mechanism and breeding impact on genome.</title>
        <authorList>
            <person name="Sun Y."/>
            <person name="Gao Y."/>
            <person name="Yu Y."/>
        </authorList>
    </citation>
    <scope>NUCLEOTIDE SEQUENCE [LARGE SCALE GENOMIC DNA]</scope>
    <source>
        <tissue evidence="6">Muscle</tissue>
    </source>
</reference>
<dbReference type="Proteomes" id="UP000283509">
    <property type="component" value="Unassembled WGS sequence"/>
</dbReference>
<evidence type="ECO:0000256" key="2">
    <source>
        <dbReference type="HAMAP-Rule" id="MF_03225"/>
    </source>
</evidence>
<reference evidence="6 7" key="1">
    <citation type="submission" date="2018-04" db="EMBL/GenBank/DDBJ databases">
        <authorList>
            <person name="Zhang X."/>
            <person name="Yuan J."/>
            <person name="Li F."/>
            <person name="Xiang J."/>
        </authorList>
    </citation>
    <scope>NUCLEOTIDE SEQUENCE [LARGE SCALE GENOMIC DNA]</scope>
    <source>
        <tissue evidence="6">Muscle</tissue>
    </source>
</reference>
<comment type="function">
    <text evidence="2">Pyridoxal 5'-phosphate (PLP)-binding protein, which may be involved in intracellular homeostatic regulation of pyridoxal 5'-phosphate (PLP), the active form of vitamin B6.</text>
</comment>
<gene>
    <name evidence="6" type="ORF">C7M84_016656</name>
</gene>
<dbReference type="GO" id="GO:0030170">
    <property type="term" value="F:pyridoxal phosphate binding"/>
    <property type="evidence" value="ECO:0007669"/>
    <property type="project" value="UniProtKB-UniRule"/>
</dbReference>
<feature type="domain" description="Alanine racemase N-terminal" evidence="5">
    <location>
        <begin position="47"/>
        <end position="265"/>
    </location>
</feature>
<comment type="cofactor">
    <cofactor evidence="3">
        <name>pyridoxal 5'-phosphate</name>
        <dbReference type="ChEBI" id="CHEBI:597326"/>
    </cofactor>
</comment>
<dbReference type="AlphaFoldDB" id="A0A3R7PG24"/>
<dbReference type="PIRSF" id="PIRSF004848">
    <property type="entry name" value="YBL036c_PLPDEIII"/>
    <property type="match status" value="1"/>
</dbReference>
<name>A0A3R7PG24_PENVA</name>
<dbReference type="InterPro" id="IPR001608">
    <property type="entry name" value="Ala_racemase_N"/>
</dbReference>
<evidence type="ECO:0000313" key="6">
    <source>
        <dbReference type="EMBL" id="ROT65376.1"/>
    </source>
</evidence>
<dbReference type="STRING" id="6689.A0A3R7PG24"/>
<dbReference type="CDD" id="cd06822">
    <property type="entry name" value="PLPDE_III_YBL036c_euk"/>
    <property type="match status" value="1"/>
</dbReference>
<keyword evidence="1 2" id="KW-0663">Pyridoxal phosphate</keyword>
<dbReference type="InterPro" id="IPR011078">
    <property type="entry name" value="PyrdxlP_homeostasis"/>
</dbReference>
<dbReference type="PROSITE" id="PS01211">
    <property type="entry name" value="UPF0001"/>
    <property type="match status" value="1"/>
</dbReference>
<feature type="modified residue" description="N6-(pyridoxal phosphate)lysine" evidence="2 3">
    <location>
        <position position="61"/>
    </location>
</feature>
<evidence type="ECO:0000313" key="7">
    <source>
        <dbReference type="Proteomes" id="UP000283509"/>
    </source>
</evidence>
<dbReference type="Gene3D" id="3.20.20.10">
    <property type="entry name" value="Alanine racemase"/>
    <property type="match status" value="1"/>
</dbReference>
<evidence type="ECO:0000256" key="1">
    <source>
        <dbReference type="ARBA" id="ARBA00022898"/>
    </source>
</evidence>
<dbReference type="EMBL" id="QCYY01003093">
    <property type="protein sequence ID" value="ROT65376.1"/>
    <property type="molecule type" value="Genomic_DNA"/>
</dbReference>